<name>A0A1G6UBI6_9ACTN</name>
<dbReference type="RefSeq" id="WP_091031417.1">
    <property type="nucleotide sequence ID" value="NZ_FNAD01000003.1"/>
</dbReference>
<reference evidence="2" key="1">
    <citation type="submission" date="2016-10" db="EMBL/GenBank/DDBJ databases">
        <authorList>
            <person name="Varghese N."/>
            <person name="Submissions S."/>
        </authorList>
    </citation>
    <scope>NUCLEOTIDE SEQUENCE [LARGE SCALE GENOMIC DNA]</scope>
    <source>
        <strain evidence="2">CGMCC 4.3516</strain>
    </source>
</reference>
<dbReference type="PROSITE" id="PS51257">
    <property type="entry name" value="PROKAR_LIPOPROTEIN"/>
    <property type="match status" value="1"/>
</dbReference>
<dbReference type="EMBL" id="FNAD01000003">
    <property type="protein sequence ID" value="SDD38728.1"/>
    <property type="molecule type" value="Genomic_DNA"/>
</dbReference>
<gene>
    <name evidence="1" type="ORF">SAMN05216270_103414</name>
</gene>
<keyword evidence="2" id="KW-1185">Reference proteome</keyword>
<organism evidence="1 2">
    <name type="scientific">Glycomyces harbinensis</name>
    <dbReference type="NCBI Taxonomy" id="58114"/>
    <lineage>
        <taxon>Bacteria</taxon>
        <taxon>Bacillati</taxon>
        <taxon>Actinomycetota</taxon>
        <taxon>Actinomycetes</taxon>
        <taxon>Glycomycetales</taxon>
        <taxon>Glycomycetaceae</taxon>
        <taxon>Glycomyces</taxon>
    </lineage>
</organism>
<protein>
    <submittedName>
        <fullName evidence="1">Uncharacterized protein</fullName>
    </submittedName>
</protein>
<dbReference type="OrthoDB" id="5193742at2"/>
<evidence type="ECO:0000313" key="1">
    <source>
        <dbReference type="EMBL" id="SDD38728.1"/>
    </source>
</evidence>
<evidence type="ECO:0000313" key="2">
    <source>
        <dbReference type="Proteomes" id="UP000198949"/>
    </source>
</evidence>
<dbReference type="Proteomes" id="UP000198949">
    <property type="component" value="Unassembled WGS sequence"/>
</dbReference>
<dbReference type="STRING" id="58114.SAMN05216270_103414"/>
<dbReference type="AlphaFoldDB" id="A0A1G6UBI6"/>
<proteinExistence type="predicted"/>
<accession>A0A1G6UBI6</accession>
<sequence>MVRETTGVAFGLVMLCGVSAGCGAGQRESEASAVAEDFTAALDGDDAAAACALLSPETAEALVASEGQACEASIGSLGLPGGAVAEVEVWGDRAQVSTDADVLFLVELGDGWKVAAAGCLPDGDRPYQCEVGS</sequence>